<evidence type="ECO:0000256" key="1">
    <source>
        <dbReference type="ARBA" id="ARBA00022679"/>
    </source>
</evidence>
<dbReference type="PANTHER" id="PTHR43864">
    <property type="entry name" value="HYPOXANTHINE/GUANINE PHOSPHORIBOSYLTRANSFERASE"/>
    <property type="match status" value="1"/>
</dbReference>
<keyword evidence="1 3" id="KW-0808">Transferase</keyword>
<evidence type="ECO:0000256" key="3">
    <source>
        <dbReference type="HAMAP-Rule" id="MF_01467"/>
    </source>
</evidence>
<dbReference type="CDD" id="cd06223">
    <property type="entry name" value="PRTases_typeI"/>
    <property type="match status" value="1"/>
</dbReference>
<dbReference type="GO" id="GO:0006166">
    <property type="term" value="P:purine ribonucleoside salvage"/>
    <property type="evidence" value="ECO:0007669"/>
    <property type="project" value="UniProtKB-KW"/>
</dbReference>
<evidence type="ECO:0000256" key="2">
    <source>
        <dbReference type="ARBA" id="ARBA00022726"/>
    </source>
</evidence>
<dbReference type="GO" id="GO:0016757">
    <property type="term" value="F:glycosyltransferase activity"/>
    <property type="evidence" value="ECO:0007669"/>
    <property type="project" value="UniProtKB-KW"/>
</dbReference>
<organism evidence="5 6">
    <name type="scientific">Halorutilus salinus</name>
    <dbReference type="NCBI Taxonomy" id="2487751"/>
    <lineage>
        <taxon>Archaea</taxon>
        <taxon>Methanobacteriati</taxon>
        <taxon>Methanobacteriota</taxon>
        <taxon>Stenosarchaea group</taxon>
        <taxon>Halobacteria</taxon>
        <taxon>Halorutilales</taxon>
        <taxon>Halorutilaceae</taxon>
        <taxon>Halorutilus</taxon>
    </lineage>
</organism>
<dbReference type="Proteomes" id="UP001149411">
    <property type="component" value="Unassembled WGS sequence"/>
</dbReference>
<name>A0A9Q4GHG8_9EURY</name>
<dbReference type="InterPro" id="IPR050118">
    <property type="entry name" value="Pur/Pyrimidine_PRTase"/>
</dbReference>
<sequence length="183" mass="19597">MERLKRSLLEAPIVRKEKDGEVYEYFVHPITDGVPPLDPAVMREVVVGVVRCADVERVDKIVAPEAMGVHIGTAVSLAVDVPLVVVRKREYGFDGEVSLAQETGYSEGEMFLNAVEDGDRVLLVDDVLSTGGTLTAVHAALESAGAEVVDTVVVIEKGEPPELGFDVESLVRADVEDGEVVVG</sequence>
<dbReference type="InterPro" id="IPR000836">
    <property type="entry name" value="PRTase_dom"/>
</dbReference>
<dbReference type="PANTHER" id="PTHR43864:SF1">
    <property type="entry name" value="XANTHINE PHOSPHORIBOSYLTRANSFERASE"/>
    <property type="match status" value="1"/>
</dbReference>
<dbReference type="NCBIfam" id="NF002635">
    <property type="entry name" value="PRK02304.1-4"/>
    <property type="match status" value="1"/>
</dbReference>
<evidence type="ECO:0000259" key="4">
    <source>
        <dbReference type="Pfam" id="PF00156"/>
    </source>
</evidence>
<evidence type="ECO:0000313" key="5">
    <source>
        <dbReference type="EMBL" id="MCX2818780.1"/>
    </source>
</evidence>
<dbReference type="Gene3D" id="3.40.50.2020">
    <property type="match status" value="1"/>
</dbReference>
<dbReference type="AlphaFoldDB" id="A0A9Q4GHG8"/>
<dbReference type="HAMAP" id="MF_01467">
    <property type="entry name" value="Hypx_phosphoribosyltr"/>
    <property type="match status" value="1"/>
</dbReference>
<dbReference type="InterPro" id="IPR026597">
    <property type="entry name" value="HGPRTase-like"/>
</dbReference>
<keyword evidence="6" id="KW-1185">Reference proteome</keyword>
<dbReference type="EC" id="2.4.2.-" evidence="3"/>
<dbReference type="SUPFAM" id="SSF53271">
    <property type="entry name" value="PRTase-like"/>
    <property type="match status" value="1"/>
</dbReference>
<keyword evidence="2 3" id="KW-0660">Purine salvage</keyword>
<reference evidence="5" key="1">
    <citation type="submission" date="2022-09" db="EMBL/GenBank/DDBJ databases">
        <title>Haloadaptaus new haloarchaeum isolated from saline soil.</title>
        <authorList>
            <person name="Duran-Viseras A."/>
            <person name="Sanchez-Porro C."/>
            <person name="Ventosa A."/>
        </authorList>
    </citation>
    <scope>NUCLEOTIDE SEQUENCE</scope>
    <source>
        <strain evidence="5">F3-133</strain>
    </source>
</reference>
<proteinExistence type="inferred from homology"/>
<accession>A0A9Q4GHG8</accession>
<comment type="caution">
    <text evidence="5">The sequence shown here is derived from an EMBL/GenBank/DDBJ whole genome shotgun (WGS) entry which is preliminary data.</text>
</comment>
<gene>
    <name evidence="5" type="primary">hpt</name>
    <name evidence="5" type="ORF">EGH25_05370</name>
</gene>
<dbReference type="NCBIfam" id="NF040646">
    <property type="entry name" value="HPT_Archaea"/>
    <property type="match status" value="1"/>
</dbReference>
<keyword evidence="5" id="KW-0328">Glycosyltransferase</keyword>
<dbReference type="EMBL" id="RKLV01000004">
    <property type="protein sequence ID" value="MCX2818780.1"/>
    <property type="molecule type" value="Genomic_DNA"/>
</dbReference>
<protein>
    <recommendedName>
        <fullName evidence="3">HGPRTase-like protein</fullName>
        <ecNumber evidence="3">2.4.2.-</ecNumber>
    </recommendedName>
</protein>
<comment type="function">
    <text evidence="3">May catalyze a purine salvage reaction, the substrate is unknown.</text>
</comment>
<dbReference type="RefSeq" id="WP_266086620.1">
    <property type="nucleotide sequence ID" value="NZ_RKLV01000004.1"/>
</dbReference>
<dbReference type="InterPro" id="IPR029057">
    <property type="entry name" value="PRTase-like"/>
</dbReference>
<dbReference type="Pfam" id="PF00156">
    <property type="entry name" value="Pribosyltran"/>
    <property type="match status" value="1"/>
</dbReference>
<evidence type="ECO:0000313" key="6">
    <source>
        <dbReference type="Proteomes" id="UP001149411"/>
    </source>
</evidence>
<feature type="domain" description="Phosphoribosyltransferase" evidence="4">
    <location>
        <begin position="58"/>
        <end position="160"/>
    </location>
</feature>
<comment type="similarity">
    <text evidence="3">Belongs to the purine/pyrimidine phosphoribosyltransferase family. Archaeal HPRT subfamily.</text>
</comment>